<comment type="caution">
    <text evidence="2">The sequence shown here is derived from an EMBL/GenBank/DDBJ whole genome shotgun (WGS) entry which is preliminary data.</text>
</comment>
<sequence>MGKNAKLKKIRSSSKAGNKSAKRYEQTQFVQQFEKMGYQLKIDPKLQPKTNRGNISPEIPQDRIEPQL</sequence>
<name>A0A964BX61_9CYAN</name>
<gene>
    <name evidence="2" type="ORF">I4641_23245</name>
</gene>
<dbReference type="AlphaFoldDB" id="A0A964BX61"/>
<organism evidence="2 3">
    <name type="scientific">Waterburya agarophytonicola KI4</name>
    <dbReference type="NCBI Taxonomy" id="2874699"/>
    <lineage>
        <taxon>Bacteria</taxon>
        <taxon>Bacillati</taxon>
        <taxon>Cyanobacteriota</taxon>
        <taxon>Cyanophyceae</taxon>
        <taxon>Pleurocapsales</taxon>
        <taxon>Hyellaceae</taxon>
        <taxon>Waterburya</taxon>
        <taxon>Waterburya agarophytonicola</taxon>
    </lineage>
</organism>
<keyword evidence="3" id="KW-1185">Reference proteome</keyword>
<proteinExistence type="predicted"/>
<dbReference type="EMBL" id="JADWDC010000125">
    <property type="protein sequence ID" value="MCC0179857.1"/>
    <property type="molecule type" value="Genomic_DNA"/>
</dbReference>
<dbReference type="RefSeq" id="WP_229642953.1">
    <property type="nucleotide sequence ID" value="NZ_JADWDC010000125.1"/>
</dbReference>
<evidence type="ECO:0000313" key="3">
    <source>
        <dbReference type="Proteomes" id="UP000729733"/>
    </source>
</evidence>
<reference evidence="2" key="1">
    <citation type="journal article" date="2021" name="Antonie Van Leeuwenhoek">
        <title>Draft genome and description of Waterburya agarophytonicola gen. nov. sp. nov. (Pleurocapsales, Cyanobacteria): a seaweed symbiont.</title>
        <authorList>
            <person name="Bonthond G."/>
            <person name="Shalygin S."/>
            <person name="Bayer T."/>
            <person name="Weinberger F."/>
        </authorList>
    </citation>
    <scope>NUCLEOTIDE SEQUENCE</scope>
    <source>
        <strain evidence="2">KI4</strain>
    </source>
</reference>
<protein>
    <submittedName>
        <fullName evidence="2">Uncharacterized protein</fullName>
    </submittedName>
</protein>
<accession>A0A964BX61</accession>
<evidence type="ECO:0000313" key="2">
    <source>
        <dbReference type="EMBL" id="MCC0179857.1"/>
    </source>
</evidence>
<dbReference type="Proteomes" id="UP000729733">
    <property type="component" value="Unassembled WGS sequence"/>
</dbReference>
<feature type="region of interest" description="Disordered" evidence="1">
    <location>
        <begin position="1"/>
        <end position="23"/>
    </location>
</feature>
<feature type="region of interest" description="Disordered" evidence="1">
    <location>
        <begin position="43"/>
        <end position="68"/>
    </location>
</feature>
<feature type="compositionally biased region" description="Basic residues" evidence="1">
    <location>
        <begin position="1"/>
        <end position="12"/>
    </location>
</feature>
<evidence type="ECO:0000256" key="1">
    <source>
        <dbReference type="SAM" id="MobiDB-lite"/>
    </source>
</evidence>